<dbReference type="RefSeq" id="XP_045952051.1">
    <property type="nucleotide sequence ID" value="XM_046098778.1"/>
</dbReference>
<protein>
    <submittedName>
        <fullName evidence="4">Ankyrin repeat-containing domain protein</fullName>
    </submittedName>
</protein>
<dbReference type="EMBL" id="JAGPXC010000011">
    <property type="protein sequence ID" value="KAH6645537.1"/>
    <property type="molecule type" value="Genomic_DNA"/>
</dbReference>
<dbReference type="Gene3D" id="1.25.40.20">
    <property type="entry name" value="Ankyrin repeat-containing domain"/>
    <property type="match status" value="2"/>
</dbReference>
<organism evidence="4 5">
    <name type="scientific">Truncatella angustata</name>
    <dbReference type="NCBI Taxonomy" id="152316"/>
    <lineage>
        <taxon>Eukaryota</taxon>
        <taxon>Fungi</taxon>
        <taxon>Dikarya</taxon>
        <taxon>Ascomycota</taxon>
        <taxon>Pezizomycotina</taxon>
        <taxon>Sordariomycetes</taxon>
        <taxon>Xylariomycetidae</taxon>
        <taxon>Amphisphaeriales</taxon>
        <taxon>Sporocadaceae</taxon>
        <taxon>Truncatella</taxon>
    </lineage>
</organism>
<dbReference type="Pfam" id="PF00023">
    <property type="entry name" value="Ank"/>
    <property type="match status" value="1"/>
</dbReference>
<keyword evidence="5" id="KW-1185">Reference proteome</keyword>
<dbReference type="PANTHER" id="PTHR24198:SF165">
    <property type="entry name" value="ANKYRIN REPEAT-CONTAINING PROTEIN-RELATED"/>
    <property type="match status" value="1"/>
</dbReference>
<sequence>MLPYKDGLALAMTSRTMKEQVLTRLYVNDAKDHAHEGVPFALQFSSWYGKYKSYAMSIAAIKKIKQSPRDVINRLFDVSKLDLFGTSRGIVTTKDYGMIPVYPILQTALCALLHICSLRGSTAIAEALIAEGADVESTDTKGNTPIYYATNASVASFLLERGAQINGNLEKNKQGPLVSLIRIHYLQRHGWTATPSKWYTTTYSVGTDGVLKFGDMTPDTLSTIHYLVESGVEVSPRLSDPRRLPLAHAIHCRQPAIVKALLDAGADPNPSYTVNGLTETYLFLTEAIYYSTPEIAQLLLDAGAAVDETPGSSQEAPILALSCLPTREREYLRLAGEVCERMQDINRLVKGQSALWWAIKNGKFYIAKLLIQKGAYWGAKGIFLRAKIVENLLQALILGDS</sequence>
<dbReference type="InterPro" id="IPR036770">
    <property type="entry name" value="Ankyrin_rpt-contain_sf"/>
</dbReference>
<dbReference type="Pfam" id="PF12796">
    <property type="entry name" value="Ank_2"/>
    <property type="match status" value="1"/>
</dbReference>
<keyword evidence="1" id="KW-0677">Repeat</keyword>
<dbReference type="AlphaFoldDB" id="A0A9P8RGR6"/>
<dbReference type="PANTHER" id="PTHR24198">
    <property type="entry name" value="ANKYRIN REPEAT AND PROTEIN KINASE DOMAIN-CONTAINING PROTEIN"/>
    <property type="match status" value="1"/>
</dbReference>
<dbReference type="Proteomes" id="UP000758603">
    <property type="component" value="Unassembled WGS sequence"/>
</dbReference>
<dbReference type="SMART" id="SM00248">
    <property type="entry name" value="ANK"/>
    <property type="match status" value="5"/>
</dbReference>
<evidence type="ECO:0000256" key="3">
    <source>
        <dbReference type="PROSITE-ProRule" id="PRU00023"/>
    </source>
</evidence>
<reference evidence="4" key="1">
    <citation type="journal article" date="2021" name="Nat. Commun.">
        <title>Genetic determinants of endophytism in the Arabidopsis root mycobiome.</title>
        <authorList>
            <person name="Mesny F."/>
            <person name="Miyauchi S."/>
            <person name="Thiergart T."/>
            <person name="Pickel B."/>
            <person name="Atanasova L."/>
            <person name="Karlsson M."/>
            <person name="Huettel B."/>
            <person name="Barry K.W."/>
            <person name="Haridas S."/>
            <person name="Chen C."/>
            <person name="Bauer D."/>
            <person name="Andreopoulos W."/>
            <person name="Pangilinan J."/>
            <person name="LaButti K."/>
            <person name="Riley R."/>
            <person name="Lipzen A."/>
            <person name="Clum A."/>
            <person name="Drula E."/>
            <person name="Henrissat B."/>
            <person name="Kohler A."/>
            <person name="Grigoriev I.V."/>
            <person name="Martin F.M."/>
            <person name="Hacquard S."/>
        </authorList>
    </citation>
    <scope>NUCLEOTIDE SEQUENCE</scope>
    <source>
        <strain evidence="4">MPI-SDFR-AT-0073</strain>
    </source>
</reference>
<comment type="caution">
    <text evidence="4">The sequence shown here is derived from an EMBL/GenBank/DDBJ whole genome shotgun (WGS) entry which is preliminary data.</text>
</comment>
<evidence type="ECO:0000313" key="5">
    <source>
        <dbReference type="Proteomes" id="UP000758603"/>
    </source>
</evidence>
<evidence type="ECO:0000256" key="2">
    <source>
        <dbReference type="ARBA" id="ARBA00023043"/>
    </source>
</evidence>
<proteinExistence type="predicted"/>
<dbReference type="SUPFAM" id="SSF48403">
    <property type="entry name" value="Ankyrin repeat"/>
    <property type="match status" value="1"/>
</dbReference>
<name>A0A9P8RGR6_9PEZI</name>
<dbReference type="InterPro" id="IPR002110">
    <property type="entry name" value="Ankyrin_rpt"/>
</dbReference>
<dbReference type="PROSITE" id="PS50088">
    <property type="entry name" value="ANK_REPEAT"/>
    <property type="match status" value="1"/>
</dbReference>
<dbReference type="OrthoDB" id="4062651at2759"/>
<accession>A0A9P8RGR6</accession>
<feature type="repeat" description="ANK" evidence="3">
    <location>
        <begin position="113"/>
        <end position="140"/>
    </location>
</feature>
<keyword evidence="2 3" id="KW-0040">ANK repeat</keyword>
<gene>
    <name evidence="4" type="ORF">BKA67DRAFT_526759</name>
</gene>
<evidence type="ECO:0000256" key="1">
    <source>
        <dbReference type="ARBA" id="ARBA00022737"/>
    </source>
</evidence>
<dbReference type="GeneID" id="70127670"/>
<evidence type="ECO:0000313" key="4">
    <source>
        <dbReference type="EMBL" id="KAH6645537.1"/>
    </source>
</evidence>